<evidence type="ECO:0000256" key="1">
    <source>
        <dbReference type="SAM" id="MobiDB-lite"/>
    </source>
</evidence>
<reference evidence="4 5" key="1">
    <citation type="journal article" date="2012" name="Genome Biol.">
        <title>Genome and low-iron response of an oceanic diatom adapted to chronic iron limitation.</title>
        <authorList>
            <person name="Lommer M."/>
            <person name="Specht M."/>
            <person name="Roy A.S."/>
            <person name="Kraemer L."/>
            <person name="Andreson R."/>
            <person name="Gutowska M.A."/>
            <person name="Wolf J."/>
            <person name="Bergner S.V."/>
            <person name="Schilhabel M.B."/>
            <person name="Klostermeier U.C."/>
            <person name="Beiko R.G."/>
            <person name="Rosenstiel P."/>
            <person name="Hippler M."/>
            <person name="Laroche J."/>
        </authorList>
    </citation>
    <scope>NUCLEOTIDE SEQUENCE [LARGE SCALE GENOMIC DNA]</scope>
    <source>
        <strain evidence="4 5">CCMP1005</strain>
    </source>
</reference>
<dbReference type="SUPFAM" id="SSF56601">
    <property type="entry name" value="beta-lactamase/transpeptidase-like"/>
    <property type="match status" value="1"/>
</dbReference>
<gene>
    <name evidence="4" type="ORF">THAOC_19254</name>
</gene>
<feature type="non-terminal residue" evidence="4">
    <location>
        <position position="360"/>
    </location>
</feature>
<evidence type="ECO:0000313" key="4">
    <source>
        <dbReference type="EMBL" id="EJK60403.1"/>
    </source>
</evidence>
<dbReference type="AlphaFoldDB" id="K0S2S9"/>
<dbReference type="EMBL" id="AGNL01021144">
    <property type="protein sequence ID" value="EJK60403.1"/>
    <property type="molecule type" value="Genomic_DNA"/>
</dbReference>
<feature type="signal peptide" evidence="2">
    <location>
        <begin position="1"/>
        <end position="19"/>
    </location>
</feature>
<keyword evidence="5" id="KW-1185">Reference proteome</keyword>
<dbReference type="Proteomes" id="UP000266841">
    <property type="component" value="Unassembled WGS sequence"/>
</dbReference>
<feature type="chain" id="PRO_5003836794" description="Beta-lactamase-related domain-containing protein" evidence="2">
    <location>
        <begin position="20"/>
        <end position="360"/>
    </location>
</feature>
<proteinExistence type="predicted"/>
<dbReference type="Pfam" id="PF00144">
    <property type="entry name" value="Beta-lactamase"/>
    <property type="match status" value="1"/>
</dbReference>
<dbReference type="InterPro" id="IPR001466">
    <property type="entry name" value="Beta-lactam-related"/>
</dbReference>
<evidence type="ECO:0000259" key="3">
    <source>
        <dbReference type="Pfam" id="PF00144"/>
    </source>
</evidence>
<protein>
    <recommendedName>
        <fullName evidence="3">Beta-lactamase-related domain-containing protein</fullName>
    </recommendedName>
</protein>
<organism evidence="4 5">
    <name type="scientific">Thalassiosira oceanica</name>
    <name type="common">Marine diatom</name>
    <dbReference type="NCBI Taxonomy" id="159749"/>
    <lineage>
        <taxon>Eukaryota</taxon>
        <taxon>Sar</taxon>
        <taxon>Stramenopiles</taxon>
        <taxon>Ochrophyta</taxon>
        <taxon>Bacillariophyta</taxon>
        <taxon>Coscinodiscophyceae</taxon>
        <taxon>Thalassiosirophycidae</taxon>
        <taxon>Thalassiosirales</taxon>
        <taxon>Thalassiosiraceae</taxon>
        <taxon>Thalassiosira</taxon>
    </lineage>
</organism>
<name>K0S2S9_THAOC</name>
<dbReference type="InterPro" id="IPR012338">
    <property type="entry name" value="Beta-lactam/transpept-like"/>
</dbReference>
<feature type="region of interest" description="Disordered" evidence="1">
    <location>
        <begin position="44"/>
        <end position="63"/>
    </location>
</feature>
<evidence type="ECO:0000313" key="5">
    <source>
        <dbReference type="Proteomes" id="UP000266841"/>
    </source>
</evidence>
<feature type="region of interest" description="Disordered" evidence="1">
    <location>
        <begin position="74"/>
        <end position="111"/>
    </location>
</feature>
<dbReference type="Gene3D" id="3.40.710.10">
    <property type="entry name" value="DD-peptidase/beta-lactamase superfamily"/>
    <property type="match status" value="1"/>
</dbReference>
<comment type="caution">
    <text evidence="4">The sequence shown here is derived from an EMBL/GenBank/DDBJ whole genome shotgun (WGS) entry which is preliminary data.</text>
</comment>
<keyword evidence="2" id="KW-0732">Signal</keyword>
<dbReference type="OrthoDB" id="428260at2759"/>
<feature type="domain" description="Beta-lactamase-related" evidence="3">
    <location>
        <begin position="152"/>
        <end position="317"/>
    </location>
</feature>
<sequence length="360" mass="38910">MRILFSSLLIASLTRAARAASVSLDEYRDHYDPAPAAAVEFEDATGVGGGSGEESASELLPTPRIAMTLVTNTGAKNARARQPKPESSGSSASAWAHCGAPNPRGKAHKASKHVGLEDGFVDLSEDFERDETALAQPLIGRLPVRDNSFLRAALVLENGKIVGKYVRADVNVDDPRAVHSTTKGLISLAIGKLIAEGRLHGVPLRLDMSLEEIFPLNFLDLLDPTTDFRKRVTIRELLTMTSGLRGDLSTPPGDSLPEALYSPIVHEDSAKKEYSYLMDNNILSYVIYAITCSKDLWHCKRPIQYFAGSILPSLGVTGIGSCPAGSWNVAHENWSDYGNTDACSDGEFAWFTNEEGFEGA</sequence>
<evidence type="ECO:0000256" key="2">
    <source>
        <dbReference type="SAM" id="SignalP"/>
    </source>
</evidence>
<accession>K0S2S9</accession>